<dbReference type="InterPro" id="IPR043502">
    <property type="entry name" value="DNA/RNA_pol_sf"/>
</dbReference>
<reference evidence="3" key="2">
    <citation type="submission" date="2025-08" db="UniProtKB">
        <authorList>
            <consortium name="RefSeq"/>
        </authorList>
    </citation>
    <scope>IDENTIFICATION</scope>
</reference>
<dbReference type="PANTHER" id="PTHR11439">
    <property type="entry name" value="GAG-POL-RELATED RETROTRANSPOSON"/>
    <property type="match status" value="1"/>
</dbReference>
<dbReference type="GeneID" id="107949900"/>
<evidence type="ECO:0000313" key="3">
    <source>
        <dbReference type="RefSeq" id="XP_016740154.1"/>
    </source>
</evidence>
<dbReference type="SUPFAM" id="SSF56672">
    <property type="entry name" value="DNA/RNA polymerases"/>
    <property type="match status" value="1"/>
</dbReference>
<accession>A0A1U8NQB0</accession>
<dbReference type="CDD" id="cd09272">
    <property type="entry name" value="RNase_HI_RT_Ty1"/>
    <property type="match status" value="1"/>
</dbReference>
<dbReference type="STRING" id="3635.A0A1U8NQB0"/>
<dbReference type="Pfam" id="PF07727">
    <property type="entry name" value="RVT_2"/>
    <property type="match status" value="1"/>
</dbReference>
<dbReference type="PaxDb" id="3635-A0A1U8NQB0"/>
<feature type="domain" description="Reverse transcriptase Ty1/copia-type" evidence="1">
    <location>
        <begin position="1"/>
        <end position="82"/>
    </location>
</feature>
<evidence type="ECO:0000313" key="2">
    <source>
        <dbReference type="Proteomes" id="UP000818029"/>
    </source>
</evidence>
<name>A0A1U8NQB0_GOSHI</name>
<gene>
    <name evidence="3" type="primary">LOC107949900</name>
</gene>
<dbReference type="PANTHER" id="PTHR11439:SF443">
    <property type="entry name" value="RNA-DIRECTED DNA POLYMERASE"/>
    <property type="match status" value="1"/>
</dbReference>
<sequence length="336" mass="38186">MVVSLYVDDLIFTGNDVKMLKEFQHSMMAELKMTDLGELHHFLGIEVHQSEKGIFISQESYVKKVLKKFMMENANPVSTPCITGLKLSKEGEGKLVNSTIFRSLVGKLMYLTSTRPDIMYAVSLVSRFMEKPYSNHWEAAKRILRYVKGTIDYGIFYTANTLVDLIGYTDSDLAGSIDDSRSTSGCVFHLGSGAVSWSSKKQSVVALSTTEAEYITASYAGFTKDPVLHRRTKHIRIRYHFLRELVNNGDIQVEYCKTEDQMADIFTKPLSGQVFKKNVERQVWKLLTYKDTFCYHVLSSKYFPNGDIFHPKVVDKPSYTWTSIATAAKTLENGFD</sequence>
<dbReference type="RefSeq" id="XP_016740154.1">
    <property type="nucleotide sequence ID" value="XM_016884665.1"/>
</dbReference>
<protein>
    <submittedName>
        <fullName evidence="3">Uncharacterized mitochondrial protein AtMg00810-like</fullName>
    </submittedName>
</protein>
<dbReference type="Proteomes" id="UP000818029">
    <property type="component" value="Chromosome D03"/>
</dbReference>
<proteinExistence type="predicted"/>
<evidence type="ECO:0000259" key="1">
    <source>
        <dbReference type="Pfam" id="PF07727"/>
    </source>
</evidence>
<reference evidence="2" key="1">
    <citation type="journal article" date="2020" name="Nat. Genet.">
        <title>Genomic diversifications of five Gossypium allopolyploid species and their impact on cotton improvement.</title>
        <authorList>
            <person name="Chen Z.J."/>
            <person name="Sreedasyam A."/>
            <person name="Ando A."/>
            <person name="Song Q."/>
            <person name="De Santiago L.M."/>
            <person name="Hulse-Kemp A.M."/>
            <person name="Ding M."/>
            <person name="Ye W."/>
            <person name="Kirkbride R.C."/>
            <person name="Jenkins J."/>
            <person name="Plott C."/>
            <person name="Lovell J."/>
            <person name="Lin Y.M."/>
            <person name="Vaughn R."/>
            <person name="Liu B."/>
            <person name="Simpson S."/>
            <person name="Scheffler B.E."/>
            <person name="Wen L."/>
            <person name="Saski C.A."/>
            <person name="Grover C.E."/>
            <person name="Hu G."/>
            <person name="Conover J.L."/>
            <person name="Carlson J.W."/>
            <person name="Shu S."/>
            <person name="Boston L.B."/>
            <person name="Williams M."/>
            <person name="Peterson D.G."/>
            <person name="McGee K."/>
            <person name="Jones D.C."/>
            <person name="Wendel J.F."/>
            <person name="Stelly D.M."/>
            <person name="Grimwood J."/>
            <person name="Schmutz J."/>
        </authorList>
    </citation>
    <scope>NUCLEOTIDE SEQUENCE [LARGE SCALE GENOMIC DNA]</scope>
    <source>
        <strain evidence="2">cv. TM-1</strain>
    </source>
</reference>
<dbReference type="AlphaFoldDB" id="A0A1U8NQB0"/>
<dbReference type="InterPro" id="IPR013103">
    <property type="entry name" value="RVT_2"/>
</dbReference>
<organism evidence="2 3">
    <name type="scientific">Gossypium hirsutum</name>
    <name type="common">Upland cotton</name>
    <name type="synonym">Gossypium mexicanum</name>
    <dbReference type="NCBI Taxonomy" id="3635"/>
    <lineage>
        <taxon>Eukaryota</taxon>
        <taxon>Viridiplantae</taxon>
        <taxon>Streptophyta</taxon>
        <taxon>Embryophyta</taxon>
        <taxon>Tracheophyta</taxon>
        <taxon>Spermatophyta</taxon>
        <taxon>Magnoliopsida</taxon>
        <taxon>eudicotyledons</taxon>
        <taxon>Gunneridae</taxon>
        <taxon>Pentapetalae</taxon>
        <taxon>rosids</taxon>
        <taxon>malvids</taxon>
        <taxon>Malvales</taxon>
        <taxon>Malvaceae</taxon>
        <taxon>Malvoideae</taxon>
        <taxon>Gossypium</taxon>
    </lineage>
</organism>
<dbReference type="KEGG" id="ghi:107949900"/>
<keyword evidence="2" id="KW-1185">Reference proteome</keyword>